<comment type="caution">
    <text evidence="1">The sequence shown here is derived from an EMBL/GenBank/DDBJ whole genome shotgun (WGS) entry which is preliminary data.</text>
</comment>
<proteinExistence type="predicted"/>
<accession>A0ACC3C7M4</accession>
<sequence length="702" mass="75378">MGRALAFVGAPVTAADPALGGRRATRVVPHTQLRRVLPACLRPRPGVAQRPTTAAPSRTCRRSSVPRASVAAGNGTVGVPPPPTDGDAAAPAGTSPVRLLALVRQVWRLARPFWGGSERRVAWVWSAITVFLAFATTAYAVLLSFTQRMFWNALSSRDAVKFAKLLKFYAAAVIIGPIVIVTYEWAKARMALLWRRFLTERALNAYTRSLAYYNLEREGVVTNVDQRIAEDVRTFTDRAVNLLCIVVVSALDLVTFSVILCRIYPPLYAALLAYAAIGTSVTLILGSRLVRLREGQLTAEADARFSLLRLKDNVESVAFYGGEATERQELMRRFSSVFANAARLVSWERNVAYVTRGYKYVVQILPSMVVAPVFFKGNMEMGAISQTYFAFNHVLADLSIVVSELSSLAEFAAGARRLGVLTDALDREGHFSEDAVPSLAPAATKQEPIDVDATAAPGVIEQRVLNTTADPVIRLSNVSITTPGARPRPLVRSVSLPVRAGSRLLIMGDSGVGKSSLLRTIAGLWTAGSGTIERPAGSEVLFLPQRPYMTLGSLRENAAYPATPASEANPGGVTDEAILAALSAVNLGSLTERAGGLGARGERLAGVLSLGEQQRLAFARVVLSGRRVVCLDESTSALDVENETRMYELLVAAGVTVVSVGNRPTLFRHHDTVLRLEGGGGWSVEEASVAARRALANLTGDA</sequence>
<evidence type="ECO:0000313" key="2">
    <source>
        <dbReference type="Proteomes" id="UP000798662"/>
    </source>
</evidence>
<dbReference type="Proteomes" id="UP000798662">
    <property type="component" value="Chromosome 2"/>
</dbReference>
<dbReference type="EMBL" id="CM020619">
    <property type="protein sequence ID" value="KAK1865985.1"/>
    <property type="molecule type" value="Genomic_DNA"/>
</dbReference>
<gene>
    <name evidence="1" type="ORF">I4F81_008506</name>
</gene>
<evidence type="ECO:0000313" key="1">
    <source>
        <dbReference type="EMBL" id="KAK1865985.1"/>
    </source>
</evidence>
<protein>
    <submittedName>
        <fullName evidence="1">Uncharacterized protein</fullName>
    </submittedName>
</protein>
<reference evidence="1" key="1">
    <citation type="submission" date="2019-11" db="EMBL/GenBank/DDBJ databases">
        <title>Nori genome reveals adaptations in red seaweeds to the harsh intertidal environment.</title>
        <authorList>
            <person name="Wang D."/>
            <person name="Mao Y."/>
        </authorList>
    </citation>
    <scope>NUCLEOTIDE SEQUENCE</scope>
    <source>
        <tissue evidence="1">Gametophyte</tissue>
    </source>
</reference>
<name>A0ACC3C7M4_PYRYE</name>
<organism evidence="1 2">
    <name type="scientific">Pyropia yezoensis</name>
    <name type="common">Susabi-nori</name>
    <name type="synonym">Porphyra yezoensis</name>
    <dbReference type="NCBI Taxonomy" id="2788"/>
    <lineage>
        <taxon>Eukaryota</taxon>
        <taxon>Rhodophyta</taxon>
        <taxon>Bangiophyceae</taxon>
        <taxon>Bangiales</taxon>
        <taxon>Bangiaceae</taxon>
        <taxon>Pyropia</taxon>
    </lineage>
</organism>
<keyword evidence="2" id="KW-1185">Reference proteome</keyword>